<sequence>MPMPIWYLGRWRLVLQTREALDIVALGLPEQSVEGMKVICHELTQAVDPESSVLDDLIKEAYRLVSCLSVMVPKTFNFSLAGASSRSCKYALNTLMQTFQIKRLAHAVKEGTLDNLITELLLWLLDERVPLMDDGSQLLKALKVLMLNPVDLDRILQSVHIYLQELGMEEIRRRAGADDKPLRMVKTVLHELVKLRGTAIKGHLSMVPIDAEPQPIILAYIDLNLQLGFEYHVL</sequence>
<proteinExistence type="predicted"/>
<dbReference type="PANTHER" id="PTHR12609">
    <property type="entry name" value="MICROTUBULE ASSOCIATED PROTEIN XMAP215"/>
    <property type="match status" value="1"/>
</dbReference>
<reference evidence="1" key="1">
    <citation type="submission" date="2023-07" db="EMBL/GenBank/DDBJ databases">
        <title>A chromosome-level genome assembly of Lolium multiflorum.</title>
        <authorList>
            <person name="Chen Y."/>
            <person name="Copetti D."/>
            <person name="Kolliker R."/>
            <person name="Studer B."/>
        </authorList>
    </citation>
    <scope>NUCLEOTIDE SEQUENCE</scope>
    <source>
        <strain evidence="1">02402/16</strain>
        <tissue evidence="1">Leaf</tissue>
    </source>
</reference>
<dbReference type="GO" id="GO:0030951">
    <property type="term" value="P:establishment or maintenance of microtubule cytoskeleton polarity"/>
    <property type="evidence" value="ECO:0007669"/>
    <property type="project" value="InterPro"/>
</dbReference>
<evidence type="ECO:0000313" key="2">
    <source>
        <dbReference type="Proteomes" id="UP001231189"/>
    </source>
</evidence>
<keyword evidence="2" id="KW-1185">Reference proteome</keyword>
<name>A0AAD8WM65_LOLMU</name>
<comment type="caution">
    <text evidence="1">The sequence shown here is derived from an EMBL/GenBank/DDBJ whole genome shotgun (WGS) entry which is preliminary data.</text>
</comment>
<accession>A0AAD8WM65</accession>
<protein>
    <submittedName>
        <fullName evidence="1">Uncharacterized protein</fullName>
    </submittedName>
</protein>
<dbReference type="GO" id="GO:0061863">
    <property type="term" value="F:microtubule plus end polymerase"/>
    <property type="evidence" value="ECO:0007669"/>
    <property type="project" value="InterPro"/>
</dbReference>
<dbReference type="Proteomes" id="UP001231189">
    <property type="component" value="Unassembled WGS sequence"/>
</dbReference>
<dbReference type="GO" id="GO:0007051">
    <property type="term" value="P:spindle organization"/>
    <property type="evidence" value="ECO:0007669"/>
    <property type="project" value="InterPro"/>
</dbReference>
<dbReference type="AlphaFoldDB" id="A0AAD8WM65"/>
<dbReference type="GO" id="GO:0051010">
    <property type="term" value="F:microtubule plus-end binding"/>
    <property type="evidence" value="ECO:0007669"/>
    <property type="project" value="InterPro"/>
</dbReference>
<evidence type="ECO:0000313" key="1">
    <source>
        <dbReference type="EMBL" id="KAK1667612.1"/>
    </source>
</evidence>
<dbReference type="EMBL" id="JAUUTY010000003">
    <property type="protein sequence ID" value="KAK1667612.1"/>
    <property type="molecule type" value="Genomic_DNA"/>
</dbReference>
<gene>
    <name evidence="1" type="ORF">QYE76_055771</name>
</gene>
<dbReference type="GO" id="GO:0046785">
    <property type="term" value="P:microtubule polymerization"/>
    <property type="evidence" value="ECO:0007669"/>
    <property type="project" value="InterPro"/>
</dbReference>
<dbReference type="InterPro" id="IPR045110">
    <property type="entry name" value="XMAP215"/>
</dbReference>
<organism evidence="1 2">
    <name type="scientific">Lolium multiflorum</name>
    <name type="common">Italian ryegrass</name>
    <name type="synonym">Lolium perenne subsp. multiflorum</name>
    <dbReference type="NCBI Taxonomy" id="4521"/>
    <lineage>
        <taxon>Eukaryota</taxon>
        <taxon>Viridiplantae</taxon>
        <taxon>Streptophyta</taxon>
        <taxon>Embryophyta</taxon>
        <taxon>Tracheophyta</taxon>
        <taxon>Spermatophyta</taxon>
        <taxon>Magnoliopsida</taxon>
        <taxon>Liliopsida</taxon>
        <taxon>Poales</taxon>
        <taxon>Poaceae</taxon>
        <taxon>BOP clade</taxon>
        <taxon>Pooideae</taxon>
        <taxon>Poodae</taxon>
        <taxon>Poeae</taxon>
        <taxon>Poeae Chloroplast Group 2 (Poeae type)</taxon>
        <taxon>Loliodinae</taxon>
        <taxon>Loliinae</taxon>
        <taxon>Lolium</taxon>
    </lineage>
</organism>